<evidence type="ECO:0000313" key="4">
    <source>
        <dbReference type="EMBL" id="KAL2066085.1"/>
    </source>
</evidence>
<dbReference type="Proteomes" id="UP001595075">
    <property type="component" value="Unassembled WGS sequence"/>
</dbReference>
<dbReference type="SUPFAM" id="SSF52540">
    <property type="entry name" value="P-loop containing nucleoside triphosphate hydrolases"/>
    <property type="match status" value="1"/>
</dbReference>
<reference evidence="4 5" key="1">
    <citation type="journal article" date="2024" name="Commun. Biol.">
        <title>Comparative genomic analysis of thermophilic fungi reveals convergent evolutionary adaptations and gene losses.</title>
        <authorList>
            <person name="Steindorff A.S."/>
            <person name="Aguilar-Pontes M.V."/>
            <person name="Robinson A.J."/>
            <person name="Andreopoulos B."/>
            <person name="LaButti K."/>
            <person name="Kuo A."/>
            <person name="Mondo S."/>
            <person name="Riley R."/>
            <person name="Otillar R."/>
            <person name="Haridas S."/>
            <person name="Lipzen A."/>
            <person name="Grimwood J."/>
            <person name="Schmutz J."/>
            <person name="Clum A."/>
            <person name="Reid I.D."/>
            <person name="Moisan M.C."/>
            <person name="Butler G."/>
            <person name="Nguyen T.T.M."/>
            <person name="Dewar K."/>
            <person name="Conant G."/>
            <person name="Drula E."/>
            <person name="Henrissat B."/>
            <person name="Hansel C."/>
            <person name="Singer S."/>
            <person name="Hutchinson M.I."/>
            <person name="de Vries R.P."/>
            <person name="Natvig D.O."/>
            <person name="Powell A.J."/>
            <person name="Tsang A."/>
            <person name="Grigoriev I.V."/>
        </authorList>
    </citation>
    <scope>NUCLEOTIDE SEQUENCE [LARGE SCALE GENOMIC DNA]</scope>
    <source>
        <strain evidence="4 5">CBS 494.80</strain>
    </source>
</reference>
<dbReference type="Gene3D" id="3.40.50.300">
    <property type="entry name" value="P-loop containing nucleotide triphosphate hydrolases"/>
    <property type="match status" value="1"/>
</dbReference>
<dbReference type="Pfam" id="PF24883">
    <property type="entry name" value="NPHP3_N"/>
    <property type="match status" value="1"/>
</dbReference>
<dbReference type="InterPro" id="IPR027417">
    <property type="entry name" value="P-loop_NTPase"/>
</dbReference>
<evidence type="ECO:0000256" key="1">
    <source>
        <dbReference type="ARBA" id="ARBA00022737"/>
    </source>
</evidence>
<feature type="domain" description="Nephrocystin 3-like N-terminal" evidence="3">
    <location>
        <begin position="287"/>
        <end position="452"/>
    </location>
</feature>
<keyword evidence="5" id="KW-1185">Reference proteome</keyword>
<dbReference type="SUPFAM" id="SSF82171">
    <property type="entry name" value="DPP6 N-terminal domain-like"/>
    <property type="match status" value="1"/>
</dbReference>
<evidence type="ECO:0000259" key="3">
    <source>
        <dbReference type="Pfam" id="PF24883"/>
    </source>
</evidence>
<dbReference type="InterPro" id="IPR031352">
    <property type="entry name" value="SesA"/>
</dbReference>
<feature type="domain" description="NACHT-NTPase and P-loop NTPases N-terminal" evidence="2">
    <location>
        <begin position="66"/>
        <end position="187"/>
    </location>
</feature>
<dbReference type="Pfam" id="PF17107">
    <property type="entry name" value="SesA"/>
    <property type="match status" value="1"/>
</dbReference>
<dbReference type="EMBL" id="JAZHXI010000011">
    <property type="protein sequence ID" value="KAL2066085.1"/>
    <property type="molecule type" value="Genomic_DNA"/>
</dbReference>
<keyword evidence="1" id="KW-0677">Repeat</keyword>
<dbReference type="PANTHER" id="PTHR10039">
    <property type="entry name" value="AMELOGENIN"/>
    <property type="match status" value="1"/>
</dbReference>
<name>A0ABR4C8M2_9HELO</name>
<accession>A0ABR4C8M2</accession>
<evidence type="ECO:0000259" key="2">
    <source>
        <dbReference type="Pfam" id="PF17107"/>
    </source>
</evidence>
<gene>
    <name evidence="4" type="ORF">VTL71DRAFT_2156</name>
</gene>
<sequence>MRPITNVSRYLGPLALVSLWLCAVKQSSSKVQQLSRLHDSWPSQPIFRDTLVMSGVGEASLVLGIISSIIAIVTAAKNIYDAANDTSGLPKAFHKVVAKLPMVVVILRQADEYIHISNVDQDTRDAFTSILRRCDTSAKELHGIFNKVIPREGSSRVERYVSAAKKIGQGGRVEDLMAELLKEIGLLLASSSFASQKMLQSVEGALADVSLVEPSLPASFTAVPLTRVKTLHQLQYNEDSDYPRNVHPHAFLLEWLIPKSSLSSDRTIDHEMYLRKRFRNPETGYTSSQWFFETPTYRKFSESESSKILKIKGSPGCGKSILMAAAIHALETAETASRTLFWYCSRDAEETNSMILVRSLLAQTLEWATPEMVVEVKKFQSAHAILKAPDVSVEEGLWRLLRTVLGLRTEKTYIVVDGLDECTQPLMCARHLIRVTTSLATKSHCGLLLSSRLDRRDVFENKGIQSSLMKNEVECCEMEITLDLVQRDLKEFVSFQVLTQPSFQASSEPIREKIIASICERSQGMFLFASLAIEDLEGGIFSSIADINSALANLPADLFKSFERKLDIPRQSRKGSESIRWIFSASPSLTWQELKSALIIEEGGRNESEVILDSCDSFVHHSCGQLVESFGSSEYMRFIHPSVTDFLISWTERGTDFDIPNASSMVASKLLTFLNYPDLPAFSSPVLQPPELTIREYTARPARGIYAFAVSNWFHYLKVCVKTQDPKMERQVLQFLESKSFIRWLKTAIIMSRISRDGRDSASLTADVVDSLQSWMLGRSWTSGNLESKVQMWIKHFLEMMLDWGKVIETQPDWIHYLHSQLLSSTSIFRDTLEESESDQSIVQFVQEVIKTRHSEPITWPDHCIAIDFEKNLAFTYDESFLACYHIKTGLSVAEIDVPVPPKVHGPLAVRRGSLSSNGKYLAVVLEALGPLADPVGSKIRAGRRLLLNPDTTGFKWGLDDASTTFDLSGCLANMAIGVDGAEFVVLLLELNHTGPARTHLLRPPKWATTPVLVTGTQTMRWDLADVDILQFSDDSKKLLTAFGTFDLESGTNVKRWQFALSQFYEGGKVTGDSKTMVTVLRDPENDCIVQFFDIEKGSNQGFAHQELRYSGIVHLLAVSEHGRFLLLTKREISQDSTKAKSRKSSLSTQQASIGIFDCRDGEWTPLLLLDREFVNRLPHWNFLPYNFQPRFGREASEEGEVNKVFLCTPPGWKLSGNVRKSRALNPGKSHLLLFESKQSVKGFGKNPSLKLQLHTDIFSPRNSDLDNSVKFLGWDTQLNMATIYLHSAVTKLNHEELKSISLEVSKDLDVRTNIDDSAVSSDIQTLSSLLLSSTGSATFHVQASITSSATTTTHSTTRGGKDLRQTFPFLNTYNITISCLLSGEEQARSYSVTHSNLASTNRSWNNDQCASALDEGLLYLGSLELQISHGYEDMSIIVKDPGGESMLQRAKSCFNSRAHPLAYGSLETSIVRHVDGTSGPRYIIFGEAEVESEAINPPKEESENDFIMNGGAFSGDGRHVFQVSRKLRKDSTGFEDKEAGRFEVCLFVYNEDMEDIIWMTHTTSGGDISGSLQPLPEIGFAFHEDLSLLAWILPGHRLRLSNVESHAAPITIAESVVLDVDSAHAISFSSGGRYLMIQGQEGFKNDLMNLRKSSNLWGLILCDLQEGKSIGAALISEFPVTFDVGDQVLHTYRLTREGAIEDTTYGLPGLILIQRQYLTFIAAGCCCSTCGKSFESQCHVSVVEHEGGIMAILGHTRIGLGRAPMSKDVCQPLMIRVTTPPVDLNIGGIQESVFAVSSTRLFPAVLSGDGEILDDAFAARISSRGGCIRLENTGCLCRVCSLQAAETDKSIDITWIPQMETKISDFKLASGLAVPPEQIEELHCLAEKAGTNDTCVWEISRNRAEDAIMRMKGILGDEVFPWDSWTEFKEAMEEIKDVFNIHEYTKRMFEPGHCGIGCQIPLFVHTFHFGERDKPNDFHWSSSTTVGWLEEDLAWYYERAFGGAFEGERRWYDFPAYKSLSLKMHKLQQDKTAKGKRFRKYFGSGLDKKGKPLEIELPDKDKDGKHVFVKDGVEYTDEMKPMVTGLIMKDIFDSMSDLVPGLGKVFEMRMHTMFEQSLIEDLLD</sequence>
<comment type="caution">
    <text evidence="4">The sequence shown here is derived from an EMBL/GenBank/DDBJ whole genome shotgun (WGS) entry which is preliminary data.</text>
</comment>
<evidence type="ECO:0008006" key="6">
    <source>
        <dbReference type="Google" id="ProtNLM"/>
    </source>
</evidence>
<evidence type="ECO:0000313" key="5">
    <source>
        <dbReference type="Proteomes" id="UP001595075"/>
    </source>
</evidence>
<organism evidence="4 5">
    <name type="scientific">Oculimacula yallundae</name>
    <dbReference type="NCBI Taxonomy" id="86028"/>
    <lineage>
        <taxon>Eukaryota</taxon>
        <taxon>Fungi</taxon>
        <taxon>Dikarya</taxon>
        <taxon>Ascomycota</taxon>
        <taxon>Pezizomycotina</taxon>
        <taxon>Leotiomycetes</taxon>
        <taxon>Helotiales</taxon>
        <taxon>Ploettnerulaceae</taxon>
        <taxon>Oculimacula</taxon>
    </lineage>
</organism>
<dbReference type="InterPro" id="IPR056884">
    <property type="entry name" value="NPHP3-like_N"/>
</dbReference>
<proteinExistence type="predicted"/>
<protein>
    <recommendedName>
        <fullName evidence="6">NACHT domain-containing protein</fullName>
    </recommendedName>
</protein>